<dbReference type="InterPro" id="IPR037923">
    <property type="entry name" value="HTH-like"/>
</dbReference>
<dbReference type="PANTHER" id="PTHR43280:SF2">
    <property type="entry name" value="HTH-TYPE TRANSCRIPTIONAL REGULATOR EXSA"/>
    <property type="match status" value="1"/>
</dbReference>
<sequence length="260" mass="30840">MFLFEGSQGNYFRDKHWHRSIEIFAVYEGGLTFYINEEKHPLEAGEFMLVNSNEIHSIDAQEKNQTVVLQMPLKTFEDYFTGEQFIRFTHDSTVQDEKVMELIWKMYDAYLGKQSGYEMKVKSYYYMLLYLLVTKYRELDVDQDMLKRNKKLTRLSTITAYIKDHYTEELSLETLAEIFGYSPTYLSRMFQKYAGINYKSYLQSIRVQYAYQELTNTEHTISEIALNNGFPNSKALAKAFRKKYGVLPSEYRRAGFREDS</sequence>
<evidence type="ECO:0000256" key="1">
    <source>
        <dbReference type="ARBA" id="ARBA00023015"/>
    </source>
</evidence>
<dbReference type="PANTHER" id="PTHR43280">
    <property type="entry name" value="ARAC-FAMILY TRANSCRIPTIONAL REGULATOR"/>
    <property type="match status" value="1"/>
</dbReference>
<evidence type="ECO:0000256" key="2">
    <source>
        <dbReference type="ARBA" id="ARBA00023125"/>
    </source>
</evidence>
<dbReference type="SMART" id="SM00342">
    <property type="entry name" value="HTH_ARAC"/>
    <property type="match status" value="1"/>
</dbReference>
<evidence type="ECO:0000313" key="5">
    <source>
        <dbReference type="EMBL" id="MBC5684640.1"/>
    </source>
</evidence>
<dbReference type="EMBL" id="JACOPE010000001">
    <property type="protein sequence ID" value="MBC5684640.1"/>
    <property type="molecule type" value="Genomic_DNA"/>
</dbReference>
<gene>
    <name evidence="5" type="ORF">H8S40_14045</name>
</gene>
<keyword evidence="2" id="KW-0238">DNA-binding</keyword>
<dbReference type="PROSITE" id="PS01124">
    <property type="entry name" value="HTH_ARAC_FAMILY_2"/>
    <property type="match status" value="1"/>
</dbReference>
<dbReference type="InterPro" id="IPR014710">
    <property type="entry name" value="RmlC-like_jellyroll"/>
</dbReference>
<keyword evidence="1" id="KW-0805">Transcription regulation</keyword>
<evidence type="ECO:0000256" key="3">
    <source>
        <dbReference type="ARBA" id="ARBA00023163"/>
    </source>
</evidence>
<dbReference type="InterPro" id="IPR018060">
    <property type="entry name" value="HTH_AraC"/>
</dbReference>
<dbReference type="CDD" id="cd02208">
    <property type="entry name" value="cupin_RmlC-like"/>
    <property type="match status" value="1"/>
</dbReference>
<dbReference type="InterPro" id="IPR009057">
    <property type="entry name" value="Homeodomain-like_sf"/>
</dbReference>
<dbReference type="SUPFAM" id="SSF46689">
    <property type="entry name" value="Homeodomain-like"/>
    <property type="match status" value="2"/>
</dbReference>
<dbReference type="Pfam" id="PF02311">
    <property type="entry name" value="AraC_binding"/>
    <property type="match status" value="1"/>
</dbReference>
<accession>A0ABR7GCK7</accession>
<dbReference type="Gene3D" id="2.60.120.10">
    <property type="entry name" value="Jelly Rolls"/>
    <property type="match status" value="1"/>
</dbReference>
<dbReference type="Proteomes" id="UP000631576">
    <property type="component" value="Unassembled WGS sequence"/>
</dbReference>
<dbReference type="Gene3D" id="1.10.10.60">
    <property type="entry name" value="Homeodomain-like"/>
    <property type="match status" value="2"/>
</dbReference>
<reference evidence="5 6" key="1">
    <citation type="submission" date="2020-08" db="EMBL/GenBank/DDBJ databases">
        <title>Genome public.</title>
        <authorList>
            <person name="Liu C."/>
            <person name="Sun Q."/>
        </authorList>
    </citation>
    <scope>NUCLEOTIDE SEQUENCE [LARGE SCALE GENOMIC DNA]</scope>
    <source>
        <strain evidence="5 6">NSJ-13</strain>
    </source>
</reference>
<dbReference type="SUPFAM" id="SSF51215">
    <property type="entry name" value="Regulatory protein AraC"/>
    <property type="match status" value="1"/>
</dbReference>
<dbReference type="Pfam" id="PF12833">
    <property type="entry name" value="HTH_18"/>
    <property type="match status" value="1"/>
</dbReference>
<evidence type="ECO:0000313" key="6">
    <source>
        <dbReference type="Proteomes" id="UP000631576"/>
    </source>
</evidence>
<protein>
    <submittedName>
        <fullName evidence="5">Helix-turn-helix transcriptional regulator</fullName>
    </submittedName>
</protein>
<proteinExistence type="predicted"/>
<evidence type="ECO:0000259" key="4">
    <source>
        <dbReference type="PROSITE" id="PS01124"/>
    </source>
</evidence>
<comment type="caution">
    <text evidence="5">The sequence shown here is derived from an EMBL/GenBank/DDBJ whole genome shotgun (WGS) entry which is preliminary data.</text>
</comment>
<keyword evidence="3" id="KW-0804">Transcription</keyword>
<feature type="domain" description="HTH araC/xylS-type" evidence="4">
    <location>
        <begin position="156"/>
        <end position="254"/>
    </location>
</feature>
<keyword evidence="6" id="KW-1185">Reference proteome</keyword>
<dbReference type="InterPro" id="IPR003313">
    <property type="entry name" value="AraC-bd"/>
</dbReference>
<name>A0ABR7GCK7_9FIRM</name>
<organism evidence="5 6">
    <name type="scientific">Ruminococcus hominis</name>
    <dbReference type="NCBI Taxonomy" id="2763065"/>
    <lineage>
        <taxon>Bacteria</taxon>
        <taxon>Bacillati</taxon>
        <taxon>Bacillota</taxon>
        <taxon>Clostridia</taxon>
        <taxon>Eubacteriales</taxon>
        <taxon>Oscillospiraceae</taxon>
        <taxon>Ruminococcus</taxon>
    </lineage>
</organism>